<organism evidence="1">
    <name type="scientific">Sedimenticola thiotaurini</name>
    <dbReference type="NCBI Taxonomy" id="1543721"/>
    <lineage>
        <taxon>Bacteria</taxon>
        <taxon>Pseudomonadati</taxon>
        <taxon>Pseudomonadota</taxon>
        <taxon>Gammaproteobacteria</taxon>
        <taxon>Chromatiales</taxon>
        <taxon>Sedimenticolaceae</taxon>
        <taxon>Sedimenticola</taxon>
    </lineage>
</organism>
<evidence type="ECO:0008006" key="2">
    <source>
        <dbReference type="Google" id="ProtNLM"/>
    </source>
</evidence>
<accession>A0A831W972</accession>
<dbReference type="EMBL" id="DRKP01000105">
    <property type="protein sequence ID" value="HEB96605.1"/>
    <property type="molecule type" value="Genomic_DNA"/>
</dbReference>
<sequence length="155" mass="16791">MCRLCWGVLFVLVLGIGVVVYRFGFLGSALPGEDGRQAIQLDSGERNLVLAEMRAFLEAVQMITAGLAENRMGNVVTAARRVGLAAQKGVPLSLMGKLPLEFKQLGLDTHRKFDRLALDAEQLGDPDHTLEQLSELLRNCAGCHAGYSLVAVRSP</sequence>
<dbReference type="GO" id="GO:0009055">
    <property type="term" value="F:electron transfer activity"/>
    <property type="evidence" value="ECO:0007669"/>
    <property type="project" value="InterPro"/>
</dbReference>
<dbReference type="InterPro" id="IPR010980">
    <property type="entry name" value="Cyt_c/b562"/>
</dbReference>
<evidence type="ECO:0000313" key="1">
    <source>
        <dbReference type="EMBL" id="HEB96605.1"/>
    </source>
</evidence>
<comment type="caution">
    <text evidence="1">The sequence shown here is derived from an EMBL/GenBank/DDBJ whole genome shotgun (WGS) entry which is preliminary data.</text>
</comment>
<gene>
    <name evidence="1" type="ORF">ENI96_09280</name>
</gene>
<dbReference type="GO" id="GO:0022900">
    <property type="term" value="P:electron transport chain"/>
    <property type="evidence" value="ECO:0007669"/>
    <property type="project" value="InterPro"/>
</dbReference>
<reference evidence="1" key="1">
    <citation type="journal article" date="2020" name="mSystems">
        <title>Genome- and Community-Level Interaction Insights into Carbon Utilization and Element Cycling Functions of Hydrothermarchaeota in Hydrothermal Sediment.</title>
        <authorList>
            <person name="Zhou Z."/>
            <person name="Liu Y."/>
            <person name="Xu W."/>
            <person name="Pan J."/>
            <person name="Luo Z.H."/>
            <person name="Li M."/>
        </authorList>
    </citation>
    <scope>NUCLEOTIDE SEQUENCE [LARGE SCALE GENOMIC DNA]</scope>
    <source>
        <strain evidence="1">HyVt-443</strain>
    </source>
</reference>
<dbReference type="Proteomes" id="UP000886251">
    <property type="component" value="Unassembled WGS sequence"/>
</dbReference>
<name>A0A831W972_9GAMM</name>
<protein>
    <recommendedName>
        <fullName evidence="2">Cytochrome c</fullName>
    </recommendedName>
</protein>
<dbReference type="SUPFAM" id="SSF47175">
    <property type="entry name" value="Cytochromes"/>
    <property type="match status" value="1"/>
</dbReference>
<dbReference type="GO" id="GO:0005506">
    <property type="term" value="F:iron ion binding"/>
    <property type="evidence" value="ECO:0007669"/>
    <property type="project" value="InterPro"/>
</dbReference>
<dbReference type="GO" id="GO:0020037">
    <property type="term" value="F:heme binding"/>
    <property type="evidence" value="ECO:0007669"/>
    <property type="project" value="InterPro"/>
</dbReference>
<proteinExistence type="predicted"/>
<dbReference type="AlphaFoldDB" id="A0A831W972"/>